<keyword evidence="1" id="KW-0472">Membrane</keyword>
<feature type="transmembrane region" description="Helical" evidence="1">
    <location>
        <begin position="121"/>
        <end position="143"/>
    </location>
</feature>
<dbReference type="AlphaFoldDB" id="A0A7Y2M2G9"/>
<evidence type="ECO:0000256" key="1">
    <source>
        <dbReference type="SAM" id="Phobius"/>
    </source>
</evidence>
<name>A0A7Y2M2G9_9MICO</name>
<dbReference type="InterPro" id="IPR047928">
    <property type="entry name" value="Perm_prefix_1"/>
</dbReference>
<organism evidence="2 3">
    <name type="scientific">Microbacterium ulmi</name>
    <dbReference type="NCBI Taxonomy" id="179095"/>
    <lineage>
        <taxon>Bacteria</taxon>
        <taxon>Bacillati</taxon>
        <taxon>Actinomycetota</taxon>
        <taxon>Actinomycetes</taxon>
        <taxon>Micrococcales</taxon>
        <taxon>Microbacteriaceae</taxon>
        <taxon>Microbacterium</taxon>
    </lineage>
</organism>
<dbReference type="Pfam" id="PF22564">
    <property type="entry name" value="HAAS"/>
    <property type="match status" value="1"/>
</dbReference>
<keyword evidence="1" id="KW-0812">Transmembrane</keyword>
<sequence length="272" mass="28676">MAADGLIDQYVESFRRRVRSRRDRDDLADEVRDHLLTARERFEALGVEPHVAERRALARLGDPTLVASLLTEVPSKGSLMSLFLSRHLPAMSVAAAAAWIAAIVVAVYGQTGMVVPWTQEAYLVSSAVIGLACLLTTAVLVGLNVRATGELDTTTVVIAAVGALATVAAALLSWFIAIWLPLLAIAVVWTLVRAWATHAGSRPFTVVMLALMPLLAVGAIVATVLGQTMPVDTELLSWSILAGLAAVVAASLVDVAVRVGRRTARAAVAVAS</sequence>
<dbReference type="NCBIfam" id="NF038403">
    <property type="entry name" value="perm_prefix_1"/>
    <property type="match status" value="1"/>
</dbReference>
<dbReference type="EMBL" id="JABEMB010000041">
    <property type="protein sequence ID" value="NNH05311.1"/>
    <property type="molecule type" value="Genomic_DNA"/>
</dbReference>
<accession>A0A7Y2M2G9</accession>
<keyword evidence="3" id="KW-1185">Reference proteome</keyword>
<comment type="caution">
    <text evidence="2">The sequence shown here is derived from an EMBL/GenBank/DDBJ whole genome shotgun (WGS) entry which is preliminary data.</text>
</comment>
<dbReference type="Proteomes" id="UP000543598">
    <property type="component" value="Unassembled WGS sequence"/>
</dbReference>
<proteinExistence type="predicted"/>
<keyword evidence="1" id="KW-1133">Transmembrane helix</keyword>
<gene>
    <name evidence="2" type="ORF">HLA99_15810</name>
</gene>
<evidence type="ECO:0000313" key="3">
    <source>
        <dbReference type="Proteomes" id="UP000543598"/>
    </source>
</evidence>
<feature type="transmembrane region" description="Helical" evidence="1">
    <location>
        <begin position="208"/>
        <end position="229"/>
    </location>
</feature>
<feature type="transmembrane region" description="Helical" evidence="1">
    <location>
        <begin position="235"/>
        <end position="257"/>
    </location>
</feature>
<dbReference type="RefSeq" id="WP_167040428.1">
    <property type="nucleotide sequence ID" value="NZ_BAAANA010000003.1"/>
</dbReference>
<reference evidence="2 3" key="1">
    <citation type="submission" date="2020-05" db="EMBL/GenBank/DDBJ databases">
        <title>MicrobeNet Type strains.</title>
        <authorList>
            <person name="Nicholson A.C."/>
        </authorList>
    </citation>
    <scope>NUCLEOTIDE SEQUENCE [LARGE SCALE GENOMIC DNA]</scope>
    <source>
        <strain evidence="2 3">JCM 14282</strain>
    </source>
</reference>
<feature type="transmembrane region" description="Helical" evidence="1">
    <location>
        <begin position="155"/>
        <end position="172"/>
    </location>
</feature>
<protein>
    <submittedName>
        <fullName evidence="2">Uncharacterized protein</fullName>
    </submittedName>
</protein>
<feature type="transmembrane region" description="Helical" evidence="1">
    <location>
        <begin position="88"/>
        <end position="109"/>
    </location>
</feature>
<evidence type="ECO:0000313" key="2">
    <source>
        <dbReference type="EMBL" id="NNH05311.1"/>
    </source>
</evidence>